<evidence type="ECO:0000256" key="2">
    <source>
        <dbReference type="ARBA" id="ARBA00022801"/>
    </source>
</evidence>
<evidence type="ECO:0000259" key="4">
    <source>
        <dbReference type="PROSITE" id="PS51462"/>
    </source>
</evidence>
<dbReference type="InterPro" id="IPR015797">
    <property type="entry name" value="NUDIX_hydrolase-like_dom_sf"/>
</dbReference>
<feature type="domain" description="Nudix hydrolase" evidence="4">
    <location>
        <begin position="67"/>
        <end position="196"/>
    </location>
</feature>
<dbReference type="InterPro" id="IPR059176">
    <property type="entry name" value="UDP-X_N"/>
</dbReference>
<dbReference type="CDD" id="cd04672">
    <property type="entry name" value="NUDIX_CDP-Chase_like"/>
    <property type="match status" value="1"/>
</dbReference>
<organism evidence="5 6">
    <name type="scientific">Thermanaerothrix daxensis</name>
    <dbReference type="NCBI Taxonomy" id="869279"/>
    <lineage>
        <taxon>Bacteria</taxon>
        <taxon>Bacillati</taxon>
        <taxon>Chloroflexota</taxon>
        <taxon>Anaerolineae</taxon>
        <taxon>Anaerolineales</taxon>
        <taxon>Anaerolineaceae</taxon>
        <taxon>Thermanaerothrix</taxon>
    </lineage>
</organism>
<dbReference type="Pfam" id="PF12535">
    <property type="entry name" value="Nudix_N"/>
    <property type="match status" value="1"/>
</dbReference>
<keyword evidence="2 3" id="KW-0378">Hydrolase</keyword>
<proteinExistence type="inferred from homology"/>
<dbReference type="PROSITE" id="PS51462">
    <property type="entry name" value="NUDIX"/>
    <property type="match status" value="1"/>
</dbReference>
<evidence type="ECO:0000256" key="1">
    <source>
        <dbReference type="ARBA" id="ARBA00001946"/>
    </source>
</evidence>
<comment type="caution">
    <text evidence="5">The sequence shown here is derived from an EMBL/GenBank/DDBJ whole genome shotgun (WGS) entry which is preliminary data.</text>
</comment>
<evidence type="ECO:0000313" key="5">
    <source>
        <dbReference type="EMBL" id="KPL83829.1"/>
    </source>
</evidence>
<name>A0A0P6XU76_9CHLR</name>
<dbReference type="InterPro" id="IPR020084">
    <property type="entry name" value="NUDIX_hydrolase_CS"/>
</dbReference>
<dbReference type="PANTHER" id="PTHR43046:SF16">
    <property type="entry name" value="ADP-RIBOSE PYROPHOSPHATASE YJHB-RELATED"/>
    <property type="match status" value="1"/>
</dbReference>
<dbReference type="PRINTS" id="PR00502">
    <property type="entry name" value="NUDIXFAMILY"/>
</dbReference>
<sequence>MTDLKWLNWAQRIQALAQSGLAYTHNPYDVERYRALQAIAAEIIAAHSDVEPKAVAKVLMREAGYATPKVDIRGVVFDDQGRLLLVKERVDGGWTLPGGWVDVGEPPSHAVEREVWEESGYRVRAVKLLALYDHKRHGHTPYIFHLYKIFIRCEILSGEPQSSLETDGVGFFAEDAIPALSLGRTTPDEIARMFAHYRHPEWPADFD</sequence>
<dbReference type="STRING" id="869279.SE15_00870"/>
<keyword evidence="6" id="KW-1185">Reference proteome</keyword>
<reference evidence="5 6" key="1">
    <citation type="submission" date="2015-07" db="EMBL/GenBank/DDBJ databases">
        <title>Whole genome sequence of Thermanaerothrix daxensis DSM 23592.</title>
        <authorList>
            <person name="Hemp J."/>
            <person name="Ward L.M."/>
            <person name="Pace L.A."/>
            <person name="Fischer W.W."/>
        </authorList>
    </citation>
    <scope>NUCLEOTIDE SEQUENCE [LARGE SCALE GENOMIC DNA]</scope>
    <source>
        <strain evidence="5 6">GNS-1</strain>
    </source>
</reference>
<dbReference type="GO" id="GO:0016787">
    <property type="term" value="F:hydrolase activity"/>
    <property type="evidence" value="ECO:0007669"/>
    <property type="project" value="UniProtKB-KW"/>
</dbReference>
<dbReference type="OrthoDB" id="9804442at2"/>
<gene>
    <name evidence="5" type="ORF">SE15_00870</name>
</gene>
<dbReference type="Pfam" id="PF00293">
    <property type="entry name" value="NUDIX"/>
    <property type="match status" value="1"/>
</dbReference>
<dbReference type="InterPro" id="IPR000086">
    <property type="entry name" value="NUDIX_hydrolase_dom"/>
</dbReference>
<dbReference type="EMBL" id="LGKO01000002">
    <property type="protein sequence ID" value="KPL83829.1"/>
    <property type="molecule type" value="Genomic_DNA"/>
</dbReference>
<dbReference type="RefSeq" id="WP_054520217.1">
    <property type="nucleotide sequence ID" value="NZ_LGKO01000002.1"/>
</dbReference>
<dbReference type="AlphaFoldDB" id="A0A0P6XU76"/>
<accession>A0A0P6XU76</accession>
<comment type="cofactor">
    <cofactor evidence="1">
        <name>Mg(2+)</name>
        <dbReference type="ChEBI" id="CHEBI:18420"/>
    </cofactor>
</comment>
<dbReference type="PROSITE" id="PS00893">
    <property type="entry name" value="NUDIX_BOX"/>
    <property type="match status" value="1"/>
</dbReference>
<evidence type="ECO:0000313" key="6">
    <source>
        <dbReference type="Proteomes" id="UP000050544"/>
    </source>
</evidence>
<dbReference type="SUPFAM" id="SSF55811">
    <property type="entry name" value="Nudix"/>
    <property type="match status" value="1"/>
</dbReference>
<evidence type="ECO:0000256" key="3">
    <source>
        <dbReference type="RuleBase" id="RU003476"/>
    </source>
</evidence>
<dbReference type="PANTHER" id="PTHR43046">
    <property type="entry name" value="GDP-MANNOSE MANNOSYL HYDROLASE"/>
    <property type="match status" value="1"/>
</dbReference>
<dbReference type="Gene3D" id="3.90.79.10">
    <property type="entry name" value="Nucleoside Triphosphate Pyrophosphohydrolase"/>
    <property type="match status" value="1"/>
</dbReference>
<protein>
    <submittedName>
        <fullName evidence="5">ADP-ribose pyrophosphatase</fullName>
    </submittedName>
</protein>
<dbReference type="Gene3D" id="6.10.250.1120">
    <property type="match status" value="1"/>
</dbReference>
<comment type="similarity">
    <text evidence="3">Belongs to the Nudix hydrolase family.</text>
</comment>
<dbReference type="Proteomes" id="UP000050544">
    <property type="component" value="Unassembled WGS sequence"/>
</dbReference>
<dbReference type="InterPro" id="IPR020476">
    <property type="entry name" value="Nudix_hydrolase"/>
</dbReference>